<dbReference type="Pfam" id="PF13855">
    <property type="entry name" value="LRR_8"/>
    <property type="match status" value="2"/>
</dbReference>
<dbReference type="Proteomes" id="UP000801492">
    <property type="component" value="Unassembled WGS sequence"/>
</dbReference>
<keyword evidence="6" id="KW-1185">Reference proteome</keyword>
<evidence type="ECO:0000256" key="4">
    <source>
        <dbReference type="SAM" id="SignalP"/>
    </source>
</evidence>
<dbReference type="PANTHER" id="PTHR24366:SF96">
    <property type="entry name" value="LEUCINE RICH REPEAT CONTAINING 53"/>
    <property type="match status" value="1"/>
</dbReference>
<dbReference type="PROSITE" id="PS51450">
    <property type="entry name" value="LRR"/>
    <property type="match status" value="2"/>
</dbReference>
<dbReference type="PANTHER" id="PTHR24366">
    <property type="entry name" value="IG(IMMUNOGLOBULIN) AND LRR(LEUCINE RICH REPEAT) DOMAINS"/>
    <property type="match status" value="1"/>
</dbReference>
<feature type="region of interest" description="Disordered" evidence="3">
    <location>
        <begin position="753"/>
        <end position="773"/>
    </location>
</feature>
<feature type="chain" id="PRO_5035451462" evidence="4">
    <location>
        <begin position="21"/>
        <end position="773"/>
    </location>
</feature>
<keyword evidence="2" id="KW-0677">Repeat</keyword>
<evidence type="ECO:0000256" key="3">
    <source>
        <dbReference type="SAM" id="MobiDB-lite"/>
    </source>
</evidence>
<evidence type="ECO:0000256" key="1">
    <source>
        <dbReference type="ARBA" id="ARBA00022614"/>
    </source>
</evidence>
<keyword evidence="1" id="KW-0433">Leucine-rich repeat</keyword>
<organism evidence="5 6">
    <name type="scientific">Ignelater luminosus</name>
    <name type="common">Cucubano</name>
    <name type="synonym">Pyrophorus luminosus</name>
    <dbReference type="NCBI Taxonomy" id="2038154"/>
    <lineage>
        <taxon>Eukaryota</taxon>
        <taxon>Metazoa</taxon>
        <taxon>Ecdysozoa</taxon>
        <taxon>Arthropoda</taxon>
        <taxon>Hexapoda</taxon>
        <taxon>Insecta</taxon>
        <taxon>Pterygota</taxon>
        <taxon>Neoptera</taxon>
        <taxon>Endopterygota</taxon>
        <taxon>Coleoptera</taxon>
        <taxon>Polyphaga</taxon>
        <taxon>Elateriformia</taxon>
        <taxon>Elateroidea</taxon>
        <taxon>Elateridae</taxon>
        <taxon>Agrypninae</taxon>
        <taxon>Pyrophorini</taxon>
        <taxon>Ignelater</taxon>
    </lineage>
</organism>
<evidence type="ECO:0000256" key="2">
    <source>
        <dbReference type="ARBA" id="ARBA00022737"/>
    </source>
</evidence>
<feature type="signal peptide" evidence="4">
    <location>
        <begin position="1"/>
        <end position="20"/>
    </location>
</feature>
<evidence type="ECO:0000313" key="6">
    <source>
        <dbReference type="Proteomes" id="UP000801492"/>
    </source>
</evidence>
<dbReference type="OrthoDB" id="2020019at2759"/>
<dbReference type="Gene3D" id="3.80.10.10">
    <property type="entry name" value="Ribonuclease Inhibitor"/>
    <property type="match status" value="2"/>
</dbReference>
<dbReference type="SMART" id="SM00369">
    <property type="entry name" value="LRR_TYP"/>
    <property type="match status" value="6"/>
</dbReference>
<protein>
    <submittedName>
        <fullName evidence="5">Uncharacterized protein</fullName>
    </submittedName>
</protein>
<dbReference type="Pfam" id="PF00560">
    <property type="entry name" value="LRR_1"/>
    <property type="match status" value="1"/>
</dbReference>
<evidence type="ECO:0000313" key="5">
    <source>
        <dbReference type="EMBL" id="KAF2885702.1"/>
    </source>
</evidence>
<dbReference type="PRINTS" id="PR00019">
    <property type="entry name" value="LEURICHRPT"/>
</dbReference>
<sequence length="773" mass="90082">MWIYVIYFLVFRVSYLQTYALWDADVTCPIECTCRLEHLKETAIYRFKQKYKDSQPVTETDQHINNDVLYEDDLESELLEENPLLHAVTCILQTETNPLELFKRLPKDIESLTLIQGDRSGNKSINFSWLEVFSQLIVLELNGMNTVNEQNASHFFCEIDVPLHELKYLNLDKVLIKASKKQLGRFDSEVHEEVVTFEYTQQLNPNLHPLTLVHKGTNREILPYNKYVEQEDNNEISLFIGFNSLVLLRVSNCQLNNVNWEMFDGLQNLEYLILEKNNLMFIPDFAFYGTPNLKSLSLAWNNLLNIQITDLAGLLELEYLDLSHNNFSQLSELSFPPFPKLKLANFGNNPISIVFPSTFEVMNTTDSLVLGSEETPLTLITNSFLGLKLLKKLTLNNLIVPLLKRELLVGMPNLNELIMSGNITKLEFDAFLDVSKLEKLVITQSNLQNISMDAFIGLDQLHILDLSQNRLEYLPPGTFDPLKHLRELYLNNNKFQQLPREIFARIHPRLIRLNENPWHCSCGMSDWKPMIVNKIKQKSAKNCDYSHDKGISCVFDNHYDIKYVFDTRVAPKCATPKKYLNWNVFHVMRKQLRCLDYKPKIKKRIHSTSTQHKNDSQEDMAQKSQNSTQTLNSLNNQITYEQNLENNINEQNKLYAIKMDKLREKIEKHPETQGMYGYDIKSNQDVPMKISFFSSEISTNNDENNDLNYVHTNSYPLLKIELNNNEYHSKTNKSTKINNNSHTHVRKVKKHRKGFRKMQPNSHVSFQNENYDA</sequence>
<gene>
    <name evidence="5" type="ORF">ILUMI_20475</name>
</gene>
<accession>A0A8K0G297</accession>
<dbReference type="InterPro" id="IPR003591">
    <property type="entry name" value="Leu-rich_rpt_typical-subtyp"/>
</dbReference>
<comment type="caution">
    <text evidence="5">The sequence shown here is derived from an EMBL/GenBank/DDBJ whole genome shotgun (WGS) entry which is preliminary data.</text>
</comment>
<dbReference type="AlphaFoldDB" id="A0A8K0G297"/>
<feature type="compositionally biased region" description="Polar residues" evidence="3">
    <location>
        <begin position="759"/>
        <end position="773"/>
    </location>
</feature>
<proteinExistence type="predicted"/>
<dbReference type="InterPro" id="IPR001611">
    <property type="entry name" value="Leu-rich_rpt"/>
</dbReference>
<keyword evidence="4" id="KW-0732">Signal</keyword>
<dbReference type="InterPro" id="IPR032675">
    <property type="entry name" value="LRR_dom_sf"/>
</dbReference>
<name>A0A8K0G297_IGNLU</name>
<feature type="region of interest" description="Disordered" evidence="3">
    <location>
        <begin position="605"/>
        <end position="629"/>
    </location>
</feature>
<dbReference type="SUPFAM" id="SSF52058">
    <property type="entry name" value="L domain-like"/>
    <property type="match status" value="1"/>
</dbReference>
<reference evidence="5" key="1">
    <citation type="submission" date="2019-08" db="EMBL/GenBank/DDBJ databases">
        <title>The genome of the North American firefly Photinus pyralis.</title>
        <authorList>
            <consortium name="Photinus pyralis genome working group"/>
            <person name="Fallon T.R."/>
            <person name="Sander Lower S.E."/>
            <person name="Weng J.-K."/>
        </authorList>
    </citation>
    <scope>NUCLEOTIDE SEQUENCE</scope>
    <source>
        <strain evidence="5">TRF0915ILg1</strain>
        <tissue evidence="5">Whole body</tissue>
    </source>
</reference>
<dbReference type="EMBL" id="VTPC01089756">
    <property type="protein sequence ID" value="KAF2885702.1"/>
    <property type="molecule type" value="Genomic_DNA"/>
</dbReference>